<dbReference type="EMBL" id="AP018712">
    <property type="protein sequence ID" value="BBE30126.1"/>
    <property type="molecule type" value="Genomic_DNA"/>
</dbReference>
<proteinExistence type="predicted"/>
<sequence length="213" mass="23976">MTEKDIIKITGTLNYVGRGALKLLEAIKKFNINIEKKICMDIGASTGGFTQVLLENKAKKVYAVDVGTMQLHNKIRNNKNVVIMENTNARNLILNEKVDIITCDVSFISIKKMIDTFNNNLKKNGKIIALIKPQFEVGRENIIKGIAKDKNIHVKMINEIIEYFSKNNIFASKLIKSPIKGGSGNTEYLILFTKTKSSNDKLKIKKVVFGEKK</sequence>
<gene>
    <name evidence="3" type="ORF">OSSY52_02670</name>
</gene>
<dbReference type="InterPro" id="IPR047048">
    <property type="entry name" value="TlyA"/>
</dbReference>
<dbReference type="CDD" id="cd02440">
    <property type="entry name" value="AdoMet_MTases"/>
    <property type="match status" value="1"/>
</dbReference>
<dbReference type="PANTHER" id="PTHR32319">
    <property type="entry name" value="BACTERIAL HEMOLYSIN-LIKE PROTEIN"/>
    <property type="match status" value="1"/>
</dbReference>
<dbReference type="InterPro" id="IPR029063">
    <property type="entry name" value="SAM-dependent_MTases_sf"/>
</dbReference>
<reference evidence="3 4" key="1">
    <citation type="submission" date="2018-06" db="EMBL/GenBank/DDBJ databases">
        <title>Genome sequencing of Oceanotoga sp. sy52.</title>
        <authorList>
            <person name="Mori K."/>
        </authorList>
    </citation>
    <scope>NUCLEOTIDE SEQUENCE [LARGE SCALE GENOMIC DNA]</scope>
    <source>
        <strain evidence="4">sy52</strain>
    </source>
</reference>
<evidence type="ECO:0000256" key="1">
    <source>
        <dbReference type="ARBA" id="ARBA00022884"/>
    </source>
</evidence>
<keyword evidence="1" id="KW-0694">RNA-binding</keyword>
<organism evidence="3 4">
    <name type="scientific">Tepiditoga spiralis</name>
    <dbReference type="NCBI Taxonomy" id="2108365"/>
    <lineage>
        <taxon>Bacteria</taxon>
        <taxon>Thermotogati</taxon>
        <taxon>Thermotogota</taxon>
        <taxon>Thermotogae</taxon>
        <taxon>Petrotogales</taxon>
        <taxon>Petrotogaceae</taxon>
        <taxon>Tepiditoga</taxon>
    </lineage>
</organism>
<keyword evidence="3" id="KW-0808">Transferase</keyword>
<dbReference type="GO" id="GO:0032259">
    <property type="term" value="P:methylation"/>
    <property type="evidence" value="ECO:0007669"/>
    <property type="project" value="UniProtKB-KW"/>
</dbReference>
<protein>
    <submittedName>
        <fullName evidence="3">TlyA family rRNA (Cytidine-2'-O)-methyltransferase</fullName>
    </submittedName>
</protein>
<feature type="domain" description="Ribosomal RNA methyltransferase FtsJ" evidence="2">
    <location>
        <begin position="15"/>
        <end position="192"/>
    </location>
</feature>
<dbReference type="Proteomes" id="UP000516361">
    <property type="component" value="Chromosome"/>
</dbReference>
<evidence type="ECO:0000313" key="3">
    <source>
        <dbReference type="EMBL" id="BBE30126.1"/>
    </source>
</evidence>
<dbReference type="Pfam" id="PF01728">
    <property type="entry name" value="FtsJ"/>
    <property type="match status" value="1"/>
</dbReference>
<dbReference type="Gene3D" id="3.40.50.150">
    <property type="entry name" value="Vaccinia Virus protein VP39"/>
    <property type="match status" value="1"/>
</dbReference>
<dbReference type="InterPro" id="IPR002877">
    <property type="entry name" value="RNA_MeTrfase_FtsJ_dom"/>
</dbReference>
<dbReference type="AlphaFoldDB" id="A0A7G1G4I7"/>
<dbReference type="GO" id="GO:0003723">
    <property type="term" value="F:RNA binding"/>
    <property type="evidence" value="ECO:0007669"/>
    <property type="project" value="UniProtKB-KW"/>
</dbReference>
<dbReference type="PANTHER" id="PTHR32319:SF0">
    <property type="entry name" value="BACTERIAL HEMOLYSIN-LIKE PROTEIN"/>
    <property type="match status" value="1"/>
</dbReference>
<evidence type="ECO:0000313" key="4">
    <source>
        <dbReference type="Proteomes" id="UP000516361"/>
    </source>
</evidence>
<dbReference type="SUPFAM" id="SSF53335">
    <property type="entry name" value="S-adenosyl-L-methionine-dependent methyltransferases"/>
    <property type="match status" value="1"/>
</dbReference>
<evidence type="ECO:0000259" key="2">
    <source>
        <dbReference type="Pfam" id="PF01728"/>
    </source>
</evidence>
<dbReference type="InParanoid" id="A0A7G1G4I7"/>
<dbReference type="GO" id="GO:0008168">
    <property type="term" value="F:methyltransferase activity"/>
    <property type="evidence" value="ECO:0007669"/>
    <property type="project" value="UniProtKB-KW"/>
</dbReference>
<name>A0A7G1G4I7_9BACT</name>
<keyword evidence="3" id="KW-0489">Methyltransferase</keyword>
<accession>A0A7G1G4I7</accession>
<dbReference type="KEGG" id="ocy:OSSY52_02670"/>
<dbReference type="FunCoup" id="A0A7G1G4I7">
    <property type="interactions" value="244"/>
</dbReference>
<keyword evidence="4" id="KW-1185">Reference proteome</keyword>